<dbReference type="Gene3D" id="3.30.1360.40">
    <property type="match status" value="1"/>
</dbReference>
<proteinExistence type="inferred from homology"/>
<dbReference type="InterPro" id="IPR013760">
    <property type="entry name" value="Topo_IIA-like_dom_sf"/>
</dbReference>
<dbReference type="InterPro" id="IPR005743">
    <property type="entry name" value="GyrA"/>
</dbReference>
<dbReference type="Gene3D" id="3.90.199.10">
    <property type="entry name" value="Topoisomerase II, domain 5"/>
    <property type="match status" value="1"/>
</dbReference>
<keyword evidence="7 9" id="KW-0413">Isomerase</keyword>
<sequence length="949" mass="105347">MASDEDKLDPIDTMGKVEPRVLEEEIQQSYLSYAMSVIVARALPDVRDGLKPVHRRVLYAMGEMGLRPSAKYRKSATVVGEVLGKYHPHGDVAAYDTMVRMAQDFAMRYPLVDGQGNFGSVDGDGPAAMRYTEAKMTKIAEEMLADIDRDTVDFMDNYDGTRQEPKVLPAKVPQLLLNGTVGIAVGMATSIPPHNLSELIDAVTLLIDNPGASLEELMEYIQGPDFPTGGTIYNPKEIKEAYATGKGRIVTRAVAEIEETSRGFRILVTEIPYQVNKAALIEKIAELVKNKRIVGVSDLRDESDKSGVRIVIELKKDSYPKKVLNQLFKLTAMQSVFYVNVLALVEGIQPQVLTLKSALEHFIEHRRRVVTRRAEYELIKAQERAHILEGLKIALENLDAVIKTIKQSRTKEDAHANLMKKFKLTEAQATAILEMRLSALAGLERQKVEDEHKEKQALIKELTGILADAKKIMAIIKKESLELKERYGDERRTKVAKRTLGEFSEEDLVPNEEVVITITKGGYIKRQPVTAYRAQKRGGKGVIGMTTKEEDQIEKIQVAKNHDDILFFTNRGRVFRQRVYEVPQASRIAKGTAVVNLIQLAPEEIVTGTLTMPTYAPGDTFVMITKRGVIKKTEVEKYANIRTSGLIAIKLDEGDELKWIRQSRKGDTVVIITRSGQAIHFSELDARLLGRSTRGVRGIRLRTGDEVVGADVASPEAEYGALVVAEKGLGKRTSLTQYALQKRGGIGIKTMNITERTGKVVGGRLVEKGLDADFIITSKHGQVIRLPLNNVPMLGRSTQGVTLMRLKSGDKVASFSVLAKDEGEEEITAAPQKLPPPVESPPRPEDEDRFMLKQPSSRSLVAKPAVRPLIRAKPKTEAKPVVKTSGFMRRKLAAPVGGRSQSHTVAKKRAATLGRFTRRRVLGGPSRSTPKKGSKSRLSKRISNRRRRR</sequence>
<dbReference type="Pfam" id="PF00521">
    <property type="entry name" value="DNA_topoisoIV"/>
    <property type="match status" value="1"/>
</dbReference>
<dbReference type="FunFam" id="3.90.199.10:FF:000001">
    <property type="entry name" value="DNA gyrase subunit A"/>
    <property type="match status" value="1"/>
</dbReference>
<dbReference type="PROSITE" id="PS52040">
    <property type="entry name" value="TOPO_IIA"/>
    <property type="match status" value="1"/>
</dbReference>
<evidence type="ECO:0000313" key="14">
    <source>
        <dbReference type="Proteomes" id="UP000176651"/>
    </source>
</evidence>
<dbReference type="Gene3D" id="1.10.268.10">
    <property type="entry name" value="Topoisomerase, domain 3"/>
    <property type="match status" value="1"/>
</dbReference>
<evidence type="ECO:0000256" key="7">
    <source>
        <dbReference type="ARBA" id="ARBA00023235"/>
    </source>
</evidence>
<dbReference type="GO" id="GO:0005694">
    <property type="term" value="C:chromosome"/>
    <property type="evidence" value="ECO:0007669"/>
    <property type="project" value="InterPro"/>
</dbReference>
<evidence type="ECO:0000256" key="4">
    <source>
        <dbReference type="ARBA" id="ARBA00022840"/>
    </source>
</evidence>
<dbReference type="InterPro" id="IPR006691">
    <property type="entry name" value="GyrA/parC_rep"/>
</dbReference>
<dbReference type="NCBIfam" id="TIGR01063">
    <property type="entry name" value="gyrA"/>
    <property type="match status" value="1"/>
</dbReference>
<keyword evidence="4 9" id="KW-0067">ATP-binding</keyword>
<dbReference type="Proteomes" id="UP000176651">
    <property type="component" value="Unassembled WGS sequence"/>
</dbReference>
<dbReference type="CDD" id="cd00187">
    <property type="entry name" value="TOP4c"/>
    <property type="match status" value="1"/>
</dbReference>
<comment type="subunit">
    <text evidence="8">Heterotetramer composed of ParC and ParE.</text>
</comment>
<dbReference type="SUPFAM" id="SSF56719">
    <property type="entry name" value="Type II DNA topoisomerase"/>
    <property type="match status" value="1"/>
</dbReference>
<evidence type="ECO:0000256" key="2">
    <source>
        <dbReference type="ARBA" id="ARBA00008263"/>
    </source>
</evidence>
<comment type="subunit">
    <text evidence="9">Heterotetramer, composed of two GyrA and two GyrB chains. In the heterotetramer, GyrA contains the active site tyrosine that forms a transient covalent intermediate with DNA, while GyrB binds cofactors and catalyzes ATP hydrolysis.</text>
</comment>
<dbReference type="SMART" id="SM00434">
    <property type="entry name" value="TOP4c"/>
    <property type="match status" value="1"/>
</dbReference>
<dbReference type="GO" id="GO:0005737">
    <property type="term" value="C:cytoplasm"/>
    <property type="evidence" value="ECO:0007669"/>
    <property type="project" value="UniProtKB-SubCell"/>
</dbReference>
<keyword evidence="3 9" id="KW-0547">Nucleotide-binding</keyword>
<comment type="catalytic activity">
    <reaction evidence="1 9 10">
        <text>ATP-dependent breakage, passage and rejoining of double-stranded DNA.</text>
        <dbReference type="EC" id="5.6.2.2"/>
    </reaction>
</comment>
<comment type="caution">
    <text evidence="13">The sequence shown here is derived from an EMBL/GenBank/DDBJ whole genome shotgun (WGS) entry which is preliminary data.</text>
</comment>
<name>A0A1F4NRN1_UNCK3</name>
<dbReference type="InterPro" id="IPR002205">
    <property type="entry name" value="Topo_IIA_dom_A"/>
</dbReference>
<dbReference type="Gene3D" id="2.120.10.90">
    <property type="entry name" value="DNA gyrase/topoisomerase IV, subunit A, C-terminal"/>
    <property type="match status" value="1"/>
</dbReference>
<dbReference type="InterPro" id="IPR013758">
    <property type="entry name" value="Topo_IIA_A/C_ab"/>
</dbReference>
<organism evidence="13 14">
    <name type="scientific">candidate division Kazan bacterium RBG_13_50_9</name>
    <dbReference type="NCBI Taxonomy" id="1798535"/>
    <lineage>
        <taxon>Bacteria</taxon>
        <taxon>Bacteria division Kazan-3B-28</taxon>
    </lineage>
</organism>
<dbReference type="GO" id="GO:0009330">
    <property type="term" value="C:DNA topoisomerase type II (double strand cut, ATP-hydrolyzing) complex"/>
    <property type="evidence" value="ECO:0007669"/>
    <property type="project" value="TreeGrafter"/>
</dbReference>
<dbReference type="PANTHER" id="PTHR43493:SF5">
    <property type="entry name" value="DNA GYRASE SUBUNIT A, CHLOROPLASTIC_MITOCHONDRIAL"/>
    <property type="match status" value="1"/>
</dbReference>
<evidence type="ECO:0000256" key="8">
    <source>
        <dbReference type="ARBA" id="ARBA00063644"/>
    </source>
</evidence>
<dbReference type="FunFam" id="2.120.10.90:FF:000005">
    <property type="entry name" value="DNA topoisomerase 4 subunit A"/>
    <property type="match status" value="1"/>
</dbReference>
<dbReference type="GO" id="GO:0006261">
    <property type="term" value="P:DNA-templated DNA replication"/>
    <property type="evidence" value="ECO:0007669"/>
    <property type="project" value="UniProtKB-UniRule"/>
</dbReference>
<keyword evidence="6 9" id="KW-0238">DNA-binding</keyword>
<evidence type="ECO:0000256" key="10">
    <source>
        <dbReference type="PROSITE-ProRule" id="PRU01384"/>
    </source>
</evidence>
<dbReference type="GO" id="GO:0003677">
    <property type="term" value="F:DNA binding"/>
    <property type="evidence" value="ECO:0007669"/>
    <property type="project" value="UniProtKB-UniRule"/>
</dbReference>
<comment type="subcellular location">
    <subcellularLocation>
        <location evidence="9">Cytoplasm</location>
    </subcellularLocation>
</comment>
<dbReference type="EC" id="5.6.2.2" evidence="9"/>
<dbReference type="STRING" id="1798535.A2V68_01505"/>
<dbReference type="GO" id="GO:0034335">
    <property type="term" value="F:DNA negative supercoiling activity"/>
    <property type="evidence" value="ECO:0007669"/>
    <property type="project" value="UniProtKB-ARBA"/>
</dbReference>
<dbReference type="SUPFAM" id="SSF101904">
    <property type="entry name" value="GyrA/ParC C-terminal domain-like"/>
    <property type="match status" value="1"/>
</dbReference>
<protein>
    <recommendedName>
        <fullName evidence="9">DNA gyrase subunit A</fullName>
        <ecNumber evidence="9">5.6.2.2</ecNumber>
    </recommendedName>
</protein>
<dbReference type="GO" id="GO:0006265">
    <property type="term" value="P:DNA topological change"/>
    <property type="evidence" value="ECO:0007669"/>
    <property type="project" value="UniProtKB-UniRule"/>
</dbReference>
<evidence type="ECO:0000256" key="9">
    <source>
        <dbReference type="HAMAP-Rule" id="MF_01897"/>
    </source>
</evidence>
<evidence type="ECO:0000256" key="5">
    <source>
        <dbReference type="ARBA" id="ARBA00023029"/>
    </source>
</evidence>
<feature type="region of interest" description="Disordered" evidence="11">
    <location>
        <begin position="892"/>
        <end position="949"/>
    </location>
</feature>
<dbReference type="InterPro" id="IPR035516">
    <property type="entry name" value="Gyrase/topoIV_suA_C"/>
</dbReference>
<feature type="domain" description="Topo IIA-type catalytic" evidence="12">
    <location>
        <begin position="43"/>
        <end position="508"/>
    </location>
</feature>
<dbReference type="InterPro" id="IPR050220">
    <property type="entry name" value="Type_II_DNA_Topoisomerases"/>
</dbReference>
<dbReference type="EMBL" id="META01000006">
    <property type="protein sequence ID" value="OGB74026.1"/>
    <property type="molecule type" value="Genomic_DNA"/>
</dbReference>
<comment type="miscellaneous">
    <text evidence="9">Few gyrases are as efficient as E.coli at forming negative supercoils. Not all organisms have 2 type II topoisomerases; in organisms with a single type II topoisomerase this enzyme also has to decatenate newly replicated chromosomes.</text>
</comment>
<reference evidence="13 14" key="1">
    <citation type="journal article" date="2016" name="Nat. Commun.">
        <title>Thousands of microbial genomes shed light on interconnected biogeochemical processes in an aquifer system.</title>
        <authorList>
            <person name="Anantharaman K."/>
            <person name="Brown C.T."/>
            <person name="Hug L.A."/>
            <person name="Sharon I."/>
            <person name="Castelle C.J."/>
            <person name="Probst A.J."/>
            <person name="Thomas B.C."/>
            <person name="Singh A."/>
            <person name="Wilkins M.J."/>
            <person name="Karaoz U."/>
            <person name="Brodie E.L."/>
            <person name="Williams K.H."/>
            <person name="Hubbard S.S."/>
            <person name="Banfield J.F."/>
        </authorList>
    </citation>
    <scope>NUCLEOTIDE SEQUENCE [LARGE SCALE GENOMIC DNA]</scope>
</reference>
<comment type="function">
    <text evidence="9">A type II topoisomerase that negatively supercoils closed circular double-stranded (ds) DNA in an ATP-dependent manner to modulate DNA topology and maintain chromosomes in an underwound state. Negative supercoiling favors strand separation, and DNA replication, transcription, recombination and repair, all of which involve strand separation. Also able to catalyze the interconversion of other topological isomers of dsDNA rings, including catenanes and knotted rings. Type II topoisomerases break and join 2 DNA strands simultaneously in an ATP-dependent manner.</text>
</comment>
<keyword evidence="9" id="KW-0963">Cytoplasm</keyword>
<evidence type="ECO:0000313" key="13">
    <source>
        <dbReference type="EMBL" id="OGB74026.1"/>
    </source>
</evidence>
<keyword evidence="5 9" id="KW-0799">Topoisomerase</keyword>
<feature type="region of interest" description="Disordered" evidence="11">
    <location>
        <begin position="825"/>
        <end position="848"/>
    </location>
</feature>
<dbReference type="GO" id="GO:0005524">
    <property type="term" value="F:ATP binding"/>
    <property type="evidence" value="ECO:0007669"/>
    <property type="project" value="UniProtKB-UniRule"/>
</dbReference>
<evidence type="ECO:0000256" key="3">
    <source>
        <dbReference type="ARBA" id="ARBA00022741"/>
    </source>
</evidence>
<dbReference type="FunFam" id="3.30.1360.40:FF:000002">
    <property type="entry name" value="DNA gyrase subunit A"/>
    <property type="match status" value="1"/>
</dbReference>
<dbReference type="PANTHER" id="PTHR43493">
    <property type="entry name" value="DNA GYRASE/TOPOISOMERASE SUBUNIT A"/>
    <property type="match status" value="1"/>
</dbReference>
<dbReference type="FunFam" id="1.10.268.10:FF:000001">
    <property type="entry name" value="DNA gyrase subunit A"/>
    <property type="match status" value="1"/>
</dbReference>
<dbReference type="HAMAP" id="MF_01897">
    <property type="entry name" value="GyrA"/>
    <property type="match status" value="1"/>
</dbReference>
<evidence type="ECO:0000256" key="11">
    <source>
        <dbReference type="SAM" id="MobiDB-lite"/>
    </source>
</evidence>
<dbReference type="Pfam" id="PF03989">
    <property type="entry name" value="DNA_gyraseA_C"/>
    <property type="match status" value="6"/>
</dbReference>
<accession>A0A1F4NRN1</accession>
<gene>
    <name evidence="9" type="primary">gyrA</name>
    <name evidence="13" type="ORF">A2V68_01505</name>
</gene>
<feature type="short sequence motif" description="GyrA-box" evidence="9">
    <location>
        <begin position="535"/>
        <end position="541"/>
    </location>
</feature>
<evidence type="ECO:0000256" key="6">
    <source>
        <dbReference type="ARBA" id="ARBA00023125"/>
    </source>
</evidence>
<evidence type="ECO:0000259" key="12">
    <source>
        <dbReference type="PROSITE" id="PS52040"/>
    </source>
</evidence>
<dbReference type="AlphaFoldDB" id="A0A1F4NRN1"/>
<evidence type="ECO:0000256" key="1">
    <source>
        <dbReference type="ARBA" id="ARBA00000185"/>
    </source>
</evidence>
<comment type="similarity">
    <text evidence="2 9">Belongs to the type II topoisomerase GyrA/ParC subunit family.</text>
</comment>
<feature type="compositionally biased region" description="Basic residues" evidence="11">
    <location>
        <begin position="929"/>
        <end position="949"/>
    </location>
</feature>
<dbReference type="NCBIfam" id="NF004044">
    <property type="entry name" value="PRK05561.1"/>
    <property type="match status" value="1"/>
</dbReference>
<dbReference type="InterPro" id="IPR013757">
    <property type="entry name" value="Topo_IIA_A_a_sf"/>
</dbReference>
<dbReference type="NCBIfam" id="NF004043">
    <property type="entry name" value="PRK05560.1"/>
    <property type="match status" value="1"/>
</dbReference>
<feature type="active site" description="O-(5'-phospho-DNA)-tyrosine intermediate" evidence="9 10">
    <location>
        <position position="131"/>
    </location>
</feature>
<feature type="compositionally biased region" description="Basic residues" evidence="11">
    <location>
        <begin position="905"/>
        <end position="921"/>
    </location>
</feature>